<proteinExistence type="inferred from homology"/>
<dbReference type="Pfam" id="PF07765">
    <property type="entry name" value="KIP1"/>
    <property type="match status" value="1"/>
</dbReference>
<evidence type="ECO:0000256" key="4">
    <source>
        <dbReference type="SAM" id="MobiDB-lite"/>
    </source>
</evidence>
<feature type="compositionally biased region" description="Polar residues" evidence="4">
    <location>
        <begin position="96"/>
        <end position="112"/>
    </location>
</feature>
<feature type="coiled-coil region" evidence="3">
    <location>
        <begin position="539"/>
        <end position="580"/>
    </location>
</feature>
<evidence type="ECO:0000313" key="7">
    <source>
        <dbReference type="Proteomes" id="UP001370490"/>
    </source>
</evidence>
<dbReference type="EMBL" id="JBAMMX010000015">
    <property type="protein sequence ID" value="KAK6927195.1"/>
    <property type="molecule type" value="Genomic_DNA"/>
</dbReference>
<dbReference type="Proteomes" id="UP001370490">
    <property type="component" value="Unassembled WGS sequence"/>
</dbReference>
<evidence type="ECO:0000256" key="1">
    <source>
        <dbReference type="ARBA" id="ARBA00023054"/>
    </source>
</evidence>
<keyword evidence="1 3" id="KW-0175">Coiled coil</keyword>
<dbReference type="AlphaFoldDB" id="A0AAN8Z9E4"/>
<name>A0AAN8Z9E4_9MAGN</name>
<dbReference type="PANTHER" id="PTHR32258">
    <property type="entry name" value="PROTEIN NETWORKED 4A"/>
    <property type="match status" value="1"/>
</dbReference>
<dbReference type="GO" id="GO:0005774">
    <property type="term" value="C:vacuolar membrane"/>
    <property type="evidence" value="ECO:0007669"/>
    <property type="project" value="TreeGrafter"/>
</dbReference>
<feature type="region of interest" description="Disordered" evidence="4">
    <location>
        <begin position="204"/>
        <end position="246"/>
    </location>
</feature>
<evidence type="ECO:0000259" key="5">
    <source>
        <dbReference type="PROSITE" id="PS51774"/>
    </source>
</evidence>
<evidence type="ECO:0000256" key="2">
    <source>
        <dbReference type="ARBA" id="ARBA00038006"/>
    </source>
</evidence>
<sequence length="617" mass="70787">MKRMVSRKSHSWWWDSHISPKNSKWLAENLDEMDRNVKQMLRLIEEDGDSFAKKAEMYYQKRPELISHVEVFNRMYRSLAERYDHVTGELRKNIPSDLQAQNSGISDISSGPVSAWPSPDQRTRDQKPGHRAAGFDFFLGSGGSSSNLNKKEGDESSSLSDTDTESDTFSVNNCFALPTADGNQGLQKKIIELEGELRHSKQKLLTEKEERENRSFGEIDNRKSENSLAKTRGSEETPRSVNGTAHSSVEEFAGSQSDICDLIVRENNIQDSFTPVENGRETLESQEEENAARLGAGGASLDCKIQRLKEELRIMKERLQVSEKEIVSLRLELESNRSQEVTSQLQSQLGVAQREIVMCKTKLEREKREVSKLQERVARYKTSLSDRDQELRELKVAVADAEQKFSLAKLQLQSEISKLLEERRGLEAELINWESQGACREEDVRRLVVTKKMMETFYQAMEKKLKDEIEMLKADIAEKDVQIEGLSRSFDAFESRFGALSSERDELNAKVVTLAAEVNSRDESIDQMDKILQQLHWERLELIALNEGARQQVEKLQTRIKELENEVERHIIMISEAAEEKREAIRQLCFSLEHYRDGYHRLLQAFSGHKRLPVLAS</sequence>
<gene>
    <name evidence="6" type="ORF">RJ641_008914</name>
</gene>
<dbReference type="PROSITE" id="PS51774">
    <property type="entry name" value="NAB"/>
    <property type="match status" value="1"/>
</dbReference>
<evidence type="ECO:0000256" key="3">
    <source>
        <dbReference type="SAM" id="Coils"/>
    </source>
</evidence>
<feature type="coiled-coil region" evidence="3">
    <location>
        <begin position="356"/>
        <end position="436"/>
    </location>
</feature>
<comment type="caution">
    <text evidence="6">The sequence shown here is derived from an EMBL/GenBank/DDBJ whole genome shotgun (WGS) entry which is preliminary data.</text>
</comment>
<keyword evidence="7" id="KW-1185">Reference proteome</keyword>
<reference evidence="6 7" key="1">
    <citation type="submission" date="2023-12" db="EMBL/GenBank/DDBJ databases">
        <title>A high-quality genome assembly for Dillenia turbinata (Dilleniales).</title>
        <authorList>
            <person name="Chanderbali A."/>
        </authorList>
    </citation>
    <scope>NUCLEOTIDE SEQUENCE [LARGE SCALE GENOMIC DNA]</scope>
    <source>
        <strain evidence="6">LSX21</strain>
        <tissue evidence="6">Leaf</tissue>
    </source>
</reference>
<dbReference type="InterPro" id="IPR051861">
    <property type="entry name" value="NET_actin-binding_domain"/>
</dbReference>
<dbReference type="InterPro" id="IPR011684">
    <property type="entry name" value="NAB"/>
</dbReference>
<feature type="coiled-coil region" evidence="3">
    <location>
        <begin position="298"/>
        <end position="332"/>
    </location>
</feature>
<accession>A0AAN8Z9E4</accession>
<dbReference type="PANTHER" id="PTHR32258:SF3">
    <property type="entry name" value="PROTEIN NETWORKED 4A"/>
    <property type="match status" value="1"/>
</dbReference>
<feature type="region of interest" description="Disordered" evidence="4">
    <location>
        <begin position="94"/>
        <end position="167"/>
    </location>
</feature>
<dbReference type="Gene3D" id="1.10.287.1490">
    <property type="match status" value="1"/>
</dbReference>
<comment type="similarity">
    <text evidence="2">Belongs to the NET family.</text>
</comment>
<protein>
    <submittedName>
        <fullName evidence="6">Protein Networked (NET), actin-binding (NAB) domain</fullName>
    </submittedName>
</protein>
<feature type="compositionally biased region" description="Basic and acidic residues" evidence="4">
    <location>
        <begin position="204"/>
        <end position="225"/>
    </location>
</feature>
<organism evidence="6 7">
    <name type="scientific">Dillenia turbinata</name>
    <dbReference type="NCBI Taxonomy" id="194707"/>
    <lineage>
        <taxon>Eukaryota</taxon>
        <taxon>Viridiplantae</taxon>
        <taxon>Streptophyta</taxon>
        <taxon>Embryophyta</taxon>
        <taxon>Tracheophyta</taxon>
        <taxon>Spermatophyta</taxon>
        <taxon>Magnoliopsida</taxon>
        <taxon>eudicotyledons</taxon>
        <taxon>Gunneridae</taxon>
        <taxon>Pentapetalae</taxon>
        <taxon>Dilleniales</taxon>
        <taxon>Dilleniaceae</taxon>
        <taxon>Dillenia</taxon>
    </lineage>
</organism>
<dbReference type="GO" id="GO:0003779">
    <property type="term" value="F:actin binding"/>
    <property type="evidence" value="ECO:0007669"/>
    <property type="project" value="InterPro"/>
</dbReference>
<evidence type="ECO:0000313" key="6">
    <source>
        <dbReference type="EMBL" id="KAK6927195.1"/>
    </source>
</evidence>
<feature type="domain" description="NAB" evidence="5">
    <location>
        <begin position="10"/>
        <end position="90"/>
    </location>
</feature>